<dbReference type="PANTHER" id="PTHR31403">
    <property type="entry name" value="PHOSPHOLIPASE A1-IBETA2, CHLOROPLASTIC"/>
    <property type="match status" value="1"/>
</dbReference>
<dbReference type="InterPro" id="IPR002921">
    <property type="entry name" value="Fungal_lipase-type"/>
</dbReference>
<name>A0AAW1QT71_9CHLO</name>
<keyword evidence="7" id="KW-0443">Lipid metabolism</keyword>
<feature type="domain" description="Fungal lipase-type" evidence="8">
    <location>
        <begin position="163"/>
        <end position="320"/>
    </location>
</feature>
<evidence type="ECO:0000313" key="9">
    <source>
        <dbReference type="EMBL" id="KAK9824703.1"/>
    </source>
</evidence>
<protein>
    <recommendedName>
        <fullName evidence="8">Fungal lipase-type domain-containing protein</fullName>
    </recommendedName>
</protein>
<evidence type="ECO:0000256" key="3">
    <source>
        <dbReference type="ARBA" id="ARBA00022640"/>
    </source>
</evidence>
<organism evidence="9 10">
    <name type="scientific">[Myrmecia] bisecta</name>
    <dbReference type="NCBI Taxonomy" id="41462"/>
    <lineage>
        <taxon>Eukaryota</taxon>
        <taxon>Viridiplantae</taxon>
        <taxon>Chlorophyta</taxon>
        <taxon>core chlorophytes</taxon>
        <taxon>Trebouxiophyceae</taxon>
        <taxon>Trebouxiales</taxon>
        <taxon>Trebouxiaceae</taxon>
        <taxon>Myrmecia</taxon>
    </lineage>
</organism>
<evidence type="ECO:0000256" key="4">
    <source>
        <dbReference type="ARBA" id="ARBA00022801"/>
    </source>
</evidence>
<comment type="subcellular location">
    <subcellularLocation>
        <location evidence="1">Plastid</location>
        <location evidence="1">Chloroplast</location>
    </subcellularLocation>
</comment>
<gene>
    <name evidence="9" type="ORF">WJX72_012520</name>
</gene>
<dbReference type="GO" id="GO:0004620">
    <property type="term" value="F:phospholipase activity"/>
    <property type="evidence" value="ECO:0007669"/>
    <property type="project" value="UniProtKB-ARBA"/>
</dbReference>
<evidence type="ECO:0000256" key="1">
    <source>
        <dbReference type="ARBA" id="ARBA00004229"/>
    </source>
</evidence>
<dbReference type="PANTHER" id="PTHR31403:SF7">
    <property type="entry name" value="PHOSPHOLIPASE A1-IGAMMA3, CHLOROPLASTIC"/>
    <property type="match status" value="1"/>
</dbReference>
<proteinExistence type="predicted"/>
<dbReference type="InterPro" id="IPR029058">
    <property type="entry name" value="AB_hydrolase_fold"/>
</dbReference>
<dbReference type="Pfam" id="PF01764">
    <property type="entry name" value="Lipase_3"/>
    <property type="match status" value="1"/>
</dbReference>
<keyword evidence="6" id="KW-0442">Lipid degradation</keyword>
<evidence type="ECO:0000256" key="2">
    <source>
        <dbReference type="ARBA" id="ARBA00022528"/>
    </source>
</evidence>
<dbReference type="GO" id="GO:0009507">
    <property type="term" value="C:chloroplast"/>
    <property type="evidence" value="ECO:0007669"/>
    <property type="project" value="UniProtKB-SubCell"/>
</dbReference>
<dbReference type="AlphaFoldDB" id="A0AAW1QT71"/>
<evidence type="ECO:0000259" key="8">
    <source>
        <dbReference type="Pfam" id="PF01764"/>
    </source>
</evidence>
<dbReference type="GO" id="GO:0016042">
    <property type="term" value="P:lipid catabolic process"/>
    <property type="evidence" value="ECO:0007669"/>
    <property type="project" value="UniProtKB-KW"/>
</dbReference>
<comment type="caution">
    <text evidence="9">The sequence shown here is derived from an EMBL/GenBank/DDBJ whole genome shotgun (WGS) entry which is preliminary data.</text>
</comment>
<dbReference type="Proteomes" id="UP001489004">
    <property type="component" value="Unassembled WGS sequence"/>
</dbReference>
<sequence>MDAHPSYLPRTDLQGKNDWDGLFIAGDRNSKTFSAFKGPRGPAMQQHLLKYGDLCQFTYDNFQVVKENGKATGTLRNSINHMMELPYQYPYPEEGTSTAVAVPEDSPARLYSNTADPVYCLSTTSGYYRGEFPGALFNIQSHNWIGYVAISQPNPNTKLRDIVVAWRGTIRMQEWLSDVADSFVDWDGIGDGNVQVALGFEAMYRHFGATAGNTLSLQGQVQVAVRKLLAQYGSEVGSITTTGHSLGGALASLSAFDIANSQINKQGDDVNGRRIPVTAFTFEAPRVGNAAYAKAFHHPDGGLKQLRVENLKDVVPLAPALA</sequence>
<dbReference type="Gene3D" id="3.40.50.1820">
    <property type="entry name" value="alpha/beta hydrolase"/>
    <property type="match status" value="1"/>
</dbReference>
<evidence type="ECO:0000313" key="10">
    <source>
        <dbReference type="Proteomes" id="UP001489004"/>
    </source>
</evidence>
<evidence type="ECO:0000256" key="5">
    <source>
        <dbReference type="ARBA" id="ARBA00022946"/>
    </source>
</evidence>
<keyword evidence="4" id="KW-0378">Hydrolase</keyword>
<evidence type="ECO:0000256" key="6">
    <source>
        <dbReference type="ARBA" id="ARBA00022963"/>
    </source>
</evidence>
<keyword evidence="3" id="KW-0934">Plastid</keyword>
<keyword evidence="2" id="KW-0150">Chloroplast</keyword>
<keyword evidence="10" id="KW-1185">Reference proteome</keyword>
<evidence type="ECO:0000256" key="7">
    <source>
        <dbReference type="ARBA" id="ARBA00023098"/>
    </source>
</evidence>
<dbReference type="SUPFAM" id="SSF53474">
    <property type="entry name" value="alpha/beta-Hydrolases"/>
    <property type="match status" value="1"/>
</dbReference>
<dbReference type="EMBL" id="JALJOR010000002">
    <property type="protein sequence ID" value="KAK9824703.1"/>
    <property type="molecule type" value="Genomic_DNA"/>
</dbReference>
<dbReference type="CDD" id="cd00519">
    <property type="entry name" value="Lipase_3"/>
    <property type="match status" value="1"/>
</dbReference>
<accession>A0AAW1QT71</accession>
<reference evidence="9 10" key="1">
    <citation type="journal article" date="2024" name="Nat. Commun.">
        <title>Phylogenomics reveals the evolutionary origins of lichenization in chlorophyte algae.</title>
        <authorList>
            <person name="Puginier C."/>
            <person name="Libourel C."/>
            <person name="Otte J."/>
            <person name="Skaloud P."/>
            <person name="Haon M."/>
            <person name="Grisel S."/>
            <person name="Petersen M."/>
            <person name="Berrin J.G."/>
            <person name="Delaux P.M."/>
            <person name="Dal Grande F."/>
            <person name="Keller J."/>
        </authorList>
    </citation>
    <scope>NUCLEOTIDE SEQUENCE [LARGE SCALE GENOMIC DNA]</scope>
    <source>
        <strain evidence="9 10">SAG 2043</strain>
    </source>
</reference>
<keyword evidence="5" id="KW-0809">Transit peptide</keyword>